<accession>S5TLK7</accession>
<dbReference type="EMBL" id="KF264561">
    <property type="protein sequence ID" value="AGS49895.1"/>
    <property type="molecule type" value="Genomic_DNA"/>
</dbReference>
<evidence type="ECO:0000313" key="1">
    <source>
        <dbReference type="EMBL" id="AGS49895.1"/>
    </source>
</evidence>
<organism evidence="1">
    <name type="scientific">uncultured bacterium esnapd21</name>
    <dbReference type="NCBI Taxonomy" id="1366603"/>
    <lineage>
        <taxon>Bacteria</taxon>
        <taxon>environmental samples</taxon>
    </lineage>
</organism>
<name>S5TLK7_9BACT</name>
<protein>
    <submittedName>
        <fullName evidence="1">Uncharacterized protein</fullName>
    </submittedName>
</protein>
<sequence>MPFRNDLAALVDETHQAKSYQEIAGAPVGVLGGLTHTDATKVMDALDVKTIEDLATSKYVLWAQSITQLAKFEKLDSVKDGSVQAFNPSLAAILDAKWEKRPLREIAKASPAVLSGISRKEADLLAEAIGVKTVEDLATNRFVLIAQVITHLAKYERSDPLKRAA</sequence>
<reference evidence="1" key="1">
    <citation type="journal article" date="2013" name="Proc. Natl. Acad. Sci. U.S.A.">
        <title>Mapping gene clusters within arrayed metagenomic libraries to expand the structural diversity of biomedically relevant natural products.</title>
        <authorList>
            <person name="Owen J.G."/>
            <person name="Reddy B.V."/>
            <person name="Ternei M.A."/>
            <person name="Charlop-Powers Z."/>
            <person name="Calle P.Y."/>
            <person name="Kim J.H."/>
            <person name="Brady S.F."/>
        </authorList>
    </citation>
    <scope>NUCLEOTIDE SEQUENCE</scope>
</reference>
<dbReference type="AlphaFoldDB" id="S5TLK7"/>
<proteinExistence type="predicted"/>